<keyword evidence="9 14" id="KW-0560">Oxidoreductase</keyword>
<keyword evidence="8" id="KW-0492">Microsome</keyword>
<sequence length="514" mass="59516">MILAVFLSLAVFVLAFALFIWTYFSTIKSFRTIWMFLKLPQSDSLPILGRPLEIANSKFEDLPQFFIDTVWRRTPVPGFNFAFFLGTPNCMLGRAEDMEVVMSSMKYIEKGPIYSLLKDWLNEGLLLSSGEKWKQRRKLLTPSFHFKILDNNMDCLNRHWRDVAKKFLNKNGAPINPFSYVCRGALEVISETAMGTKLADLPGSEEYVSAVKSANEITTFRAIKIWNYFDFIFNLLPDGRKAKKNFEILHRFTKTVIQQKREAYKENNKTGASNVFQEEKKRKQPQPFLDTLLELDSEKIGTLSDEDIQEEVDTFMFEGHDTTAAALLFALFELGLNPEVQDRAYQEQVDIFGFDDRDVTKEDLGKMNYLEQVIKEVLRLYPPVPFWSRMLGEDLKLTNGMILPAETVVDVMPHIIHRNPMYYPNPDVFDPERFSPEQSVGRHPYAFIPFSAGPRNCIGQRFAMMEMKTALSTLLRFTHIKTLNRREDVKLLLFVIERPSQPILVEITPRNSKM</sequence>
<dbReference type="InterPro" id="IPR002401">
    <property type="entry name" value="Cyt_P450_E_grp-I"/>
</dbReference>
<dbReference type="InterPro" id="IPR001128">
    <property type="entry name" value="Cyt_P450"/>
</dbReference>
<dbReference type="EMBL" id="GBHO01038057">
    <property type="protein sequence ID" value="JAG05547.1"/>
    <property type="molecule type" value="Transcribed_RNA"/>
</dbReference>
<dbReference type="CDD" id="cd20628">
    <property type="entry name" value="CYP4"/>
    <property type="match status" value="1"/>
</dbReference>
<feature type="binding site" description="axial binding residue" evidence="13">
    <location>
        <position position="457"/>
    </location>
    <ligand>
        <name>heme</name>
        <dbReference type="ChEBI" id="CHEBI:30413"/>
    </ligand>
    <ligandPart>
        <name>Fe</name>
        <dbReference type="ChEBI" id="CHEBI:18248"/>
    </ligandPart>
</feature>
<evidence type="ECO:0000256" key="9">
    <source>
        <dbReference type="ARBA" id="ARBA00023002"/>
    </source>
</evidence>
<dbReference type="PANTHER" id="PTHR24291">
    <property type="entry name" value="CYTOCHROME P450 FAMILY 4"/>
    <property type="match status" value="1"/>
</dbReference>
<dbReference type="InterPro" id="IPR017972">
    <property type="entry name" value="Cyt_P450_CS"/>
</dbReference>
<keyword evidence="12" id="KW-0472">Membrane</keyword>
<gene>
    <name evidence="15" type="primary">CYP4C1_17</name>
    <name evidence="15" type="ORF">CM83_63676</name>
</gene>
<reference evidence="15" key="2">
    <citation type="submission" date="2014-07" db="EMBL/GenBank/DDBJ databases">
        <authorList>
            <person name="Hull J."/>
        </authorList>
    </citation>
    <scope>NUCLEOTIDE SEQUENCE</scope>
</reference>
<dbReference type="Pfam" id="PF00067">
    <property type="entry name" value="p450"/>
    <property type="match status" value="1"/>
</dbReference>
<dbReference type="GO" id="GO:0004497">
    <property type="term" value="F:monooxygenase activity"/>
    <property type="evidence" value="ECO:0007669"/>
    <property type="project" value="UniProtKB-KW"/>
</dbReference>
<dbReference type="GO" id="GO:0020037">
    <property type="term" value="F:heme binding"/>
    <property type="evidence" value="ECO:0007669"/>
    <property type="project" value="InterPro"/>
</dbReference>
<keyword evidence="6 13" id="KW-0479">Metal-binding</keyword>
<keyword evidence="10 13" id="KW-0408">Iron</keyword>
<organism evidence="15">
    <name type="scientific">Lygus hesperus</name>
    <name type="common">Western plant bug</name>
    <dbReference type="NCBI Taxonomy" id="30085"/>
    <lineage>
        <taxon>Eukaryota</taxon>
        <taxon>Metazoa</taxon>
        <taxon>Ecdysozoa</taxon>
        <taxon>Arthropoda</taxon>
        <taxon>Hexapoda</taxon>
        <taxon>Insecta</taxon>
        <taxon>Pterygota</taxon>
        <taxon>Neoptera</taxon>
        <taxon>Paraneoptera</taxon>
        <taxon>Hemiptera</taxon>
        <taxon>Heteroptera</taxon>
        <taxon>Panheteroptera</taxon>
        <taxon>Cimicomorpha</taxon>
        <taxon>Miridae</taxon>
        <taxon>Mirini</taxon>
        <taxon>Lygus</taxon>
    </lineage>
</organism>
<dbReference type="SUPFAM" id="SSF48264">
    <property type="entry name" value="Cytochrome P450"/>
    <property type="match status" value="1"/>
</dbReference>
<evidence type="ECO:0000256" key="4">
    <source>
        <dbReference type="ARBA" id="ARBA00010617"/>
    </source>
</evidence>
<dbReference type="PROSITE" id="PS00086">
    <property type="entry name" value="CYTOCHROME_P450"/>
    <property type="match status" value="1"/>
</dbReference>
<evidence type="ECO:0000256" key="6">
    <source>
        <dbReference type="ARBA" id="ARBA00022723"/>
    </source>
</evidence>
<dbReference type="GO" id="GO:0005506">
    <property type="term" value="F:iron ion binding"/>
    <property type="evidence" value="ECO:0007669"/>
    <property type="project" value="InterPro"/>
</dbReference>
<keyword evidence="5 13" id="KW-0349">Heme</keyword>
<dbReference type="PRINTS" id="PR00385">
    <property type="entry name" value="P450"/>
</dbReference>
<keyword evidence="11 14" id="KW-0503">Monooxygenase</keyword>
<proteinExistence type="inferred from homology"/>
<comment type="similarity">
    <text evidence="4 14">Belongs to the cytochrome P450 family.</text>
</comment>
<evidence type="ECO:0000256" key="5">
    <source>
        <dbReference type="ARBA" id="ARBA00022617"/>
    </source>
</evidence>
<dbReference type="InterPro" id="IPR050196">
    <property type="entry name" value="Cytochrome_P450_Monoox"/>
</dbReference>
<dbReference type="InterPro" id="IPR036396">
    <property type="entry name" value="Cyt_P450_sf"/>
</dbReference>
<evidence type="ECO:0000256" key="14">
    <source>
        <dbReference type="RuleBase" id="RU000461"/>
    </source>
</evidence>
<protein>
    <submittedName>
        <fullName evidence="15">Cytochrome P450 4C1</fullName>
    </submittedName>
</protein>
<comment type="cofactor">
    <cofactor evidence="1 13">
        <name>heme</name>
        <dbReference type="ChEBI" id="CHEBI:30413"/>
    </cofactor>
</comment>
<evidence type="ECO:0000256" key="3">
    <source>
        <dbReference type="ARBA" id="ARBA00004406"/>
    </source>
</evidence>
<name>A0A0A9WAT0_LYGHE</name>
<dbReference type="PANTHER" id="PTHR24291:SF189">
    <property type="entry name" value="CYTOCHROME P450 4C3-RELATED"/>
    <property type="match status" value="1"/>
</dbReference>
<dbReference type="PRINTS" id="PR00463">
    <property type="entry name" value="EP450I"/>
</dbReference>
<dbReference type="Gene3D" id="1.10.630.10">
    <property type="entry name" value="Cytochrome P450"/>
    <property type="match status" value="1"/>
</dbReference>
<evidence type="ECO:0000313" key="15">
    <source>
        <dbReference type="EMBL" id="JAG05547.1"/>
    </source>
</evidence>
<evidence type="ECO:0000256" key="1">
    <source>
        <dbReference type="ARBA" id="ARBA00001971"/>
    </source>
</evidence>
<keyword evidence="7" id="KW-0256">Endoplasmic reticulum</keyword>
<dbReference type="GO" id="GO:0016705">
    <property type="term" value="F:oxidoreductase activity, acting on paired donors, with incorporation or reduction of molecular oxygen"/>
    <property type="evidence" value="ECO:0007669"/>
    <property type="project" value="InterPro"/>
</dbReference>
<evidence type="ECO:0000256" key="7">
    <source>
        <dbReference type="ARBA" id="ARBA00022824"/>
    </source>
</evidence>
<reference evidence="15" key="1">
    <citation type="journal article" date="2014" name="PLoS ONE">
        <title>Transcriptome-Based Identification of ABC Transporters in the Western Tarnished Plant Bug Lygus hesperus.</title>
        <authorList>
            <person name="Hull J.J."/>
            <person name="Chaney K."/>
            <person name="Geib S.M."/>
            <person name="Fabrick J.A."/>
            <person name="Brent C.S."/>
            <person name="Walsh D."/>
            <person name="Lavine L.C."/>
        </authorList>
    </citation>
    <scope>NUCLEOTIDE SEQUENCE</scope>
</reference>
<accession>A0A0A9WAT0</accession>
<dbReference type="GO" id="GO:0005789">
    <property type="term" value="C:endoplasmic reticulum membrane"/>
    <property type="evidence" value="ECO:0007669"/>
    <property type="project" value="UniProtKB-SubCell"/>
</dbReference>
<dbReference type="AlphaFoldDB" id="A0A0A9WAT0"/>
<evidence type="ECO:0000256" key="2">
    <source>
        <dbReference type="ARBA" id="ARBA00004174"/>
    </source>
</evidence>
<evidence type="ECO:0000256" key="8">
    <source>
        <dbReference type="ARBA" id="ARBA00022848"/>
    </source>
</evidence>
<evidence type="ECO:0000256" key="12">
    <source>
        <dbReference type="ARBA" id="ARBA00023136"/>
    </source>
</evidence>
<evidence type="ECO:0000256" key="13">
    <source>
        <dbReference type="PIRSR" id="PIRSR602401-1"/>
    </source>
</evidence>
<evidence type="ECO:0000256" key="11">
    <source>
        <dbReference type="ARBA" id="ARBA00023033"/>
    </source>
</evidence>
<comment type="subcellular location">
    <subcellularLocation>
        <location evidence="3">Endoplasmic reticulum membrane</location>
        <topology evidence="3">Peripheral membrane protein</topology>
    </subcellularLocation>
    <subcellularLocation>
        <location evidence="2">Microsome membrane</location>
        <topology evidence="2">Peripheral membrane protein</topology>
    </subcellularLocation>
</comment>
<evidence type="ECO:0000256" key="10">
    <source>
        <dbReference type="ARBA" id="ARBA00023004"/>
    </source>
</evidence>